<name>A0A016XKY6_9BURK</name>
<feature type="non-terminal residue" evidence="3">
    <location>
        <position position="1"/>
    </location>
</feature>
<protein>
    <recommendedName>
        <fullName evidence="2">Filamentous haemagglutinin FhaB/tRNA nuclease CdiA-like TPS domain-containing protein</fullName>
    </recommendedName>
</protein>
<feature type="region of interest" description="Disordered" evidence="1">
    <location>
        <begin position="1067"/>
        <end position="1097"/>
    </location>
</feature>
<dbReference type="NCBIfam" id="TIGR01731">
    <property type="entry name" value="fil_hemag_20aa"/>
    <property type="match status" value="12"/>
</dbReference>
<dbReference type="InterPro" id="IPR025157">
    <property type="entry name" value="Hemagglutinin_rpt"/>
</dbReference>
<dbReference type="Gene3D" id="2.160.20.10">
    <property type="entry name" value="Single-stranded right-handed beta-helix, Pectin lyase-like"/>
    <property type="match status" value="1"/>
</dbReference>
<dbReference type="AlphaFoldDB" id="A0A016XKY6"/>
<evidence type="ECO:0000313" key="3">
    <source>
        <dbReference type="EMBL" id="EYC52764.1"/>
    </source>
</evidence>
<reference evidence="3 4" key="1">
    <citation type="submission" date="2014-02" db="EMBL/GenBank/DDBJ databases">
        <title>Draft Genome of Hylemonella gracilis isolated from the Niagara River.</title>
        <authorList>
            <person name="Pawlowski D.R."/>
            <person name="Koudelka G.B."/>
        </authorList>
    </citation>
    <scope>NUCLEOTIDE SEQUENCE [LARGE SCALE GENOMIC DNA]</scope>
    <source>
        <strain evidence="3 4">Niagara R</strain>
    </source>
</reference>
<dbReference type="eggNOG" id="COG3210">
    <property type="taxonomic scope" value="Bacteria"/>
</dbReference>
<proteinExistence type="predicted"/>
<dbReference type="InterPro" id="IPR010069">
    <property type="entry name" value="CdiA_FHA1_rpt"/>
</dbReference>
<gene>
    <name evidence="3" type="ORF">AZ34_02540</name>
</gene>
<dbReference type="EMBL" id="JEMG01000001">
    <property type="protein sequence ID" value="EYC52764.1"/>
    <property type="molecule type" value="Genomic_DNA"/>
</dbReference>
<dbReference type="RefSeq" id="WP_035604443.1">
    <property type="nucleotide sequence ID" value="NZ_JEMG01000001.1"/>
</dbReference>
<dbReference type="Pfam" id="PF13332">
    <property type="entry name" value="Fil_haemagg_2"/>
    <property type="match status" value="4"/>
</dbReference>
<evidence type="ECO:0000256" key="1">
    <source>
        <dbReference type="SAM" id="MobiDB-lite"/>
    </source>
</evidence>
<accession>A0A016XKY6</accession>
<evidence type="ECO:0000259" key="2">
    <source>
        <dbReference type="Pfam" id="PF05860"/>
    </source>
</evidence>
<organism evidence="3 4">
    <name type="scientific">Hylemonella gracilis str. Niagara R</name>
    <dbReference type="NCBI Taxonomy" id="1458275"/>
    <lineage>
        <taxon>Bacteria</taxon>
        <taxon>Pseudomonadati</taxon>
        <taxon>Pseudomonadota</taxon>
        <taxon>Betaproteobacteria</taxon>
        <taxon>Burkholderiales</taxon>
        <taxon>Comamonadaceae</taxon>
        <taxon>Hylemonella</taxon>
    </lineage>
</organism>
<dbReference type="Proteomes" id="UP000023268">
    <property type="component" value="Unassembled WGS sequence"/>
</dbReference>
<dbReference type="InterPro" id="IPR012334">
    <property type="entry name" value="Pectin_lyas_fold"/>
</dbReference>
<dbReference type="SUPFAM" id="SSF51126">
    <property type="entry name" value="Pectin lyase-like"/>
    <property type="match status" value="1"/>
</dbReference>
<dbReference type="InterPro" id="IPR008619">
    <property type="entry name" value="Filamentous_hemagglutn_rpt"/>
</dbReference>
<evidence type="ECO:0000313" key="4">
    <source>
        <dbReference type="Proteomes" id="UP000023268"/>
    </source>
</evidence>
<dbReference type="InterPro" id="IPR008638">
    <property type="entry name" value="FhaB/CdiA-like_TPS"/>
</dbReference>
<feature type="domain" description="Filamentous haemagglutinin FhaB/tRNA nuclease CdiA-like TPS" evidence="2">
    <location>
        <begin position="7"/>
        <end position="124"/>
    </location>
</feature>
<dbReference type="Pfam" id="PF05594">
    <property type="entry name" value="Fil_haemagg"/>
    <property type="match status" value="7"/>
</dbReference>
<dbReference type="GO" id="GO:0003824">
    <property type="term" value="F:catalytic activity"/>
    <property type="evidence" value="ECO:0007669"/>
    <property type="project" value="UniProtKB-ARBA"/>
</dbReference>
<sequence length="1217" mass="126030">NANGGLTGFRVEGGQIAIEGQGLNASNVDQLDLLSRTIRINGELWAKQLNLVTGRNTVDHATLAATPLAGTDPAATGIALDVSAIGGMYANVIRIVGTEKGFGVNSQGQMIADKDFTLAADGRITHSGLVQATQGQLTIQTSDVLDNKGTIASGKNASISAAALRNASGAAMTAEQGLDITVAQQLDNDGRLQAANTRIQTGSLRNAQSGVIAASQQLDITTTQTLNNSGRVQAGHANINAASVDNAANAVLLAQQALNITTAQQFANAGRVQAANATITAGQFSNAGSGIVAASQSLDINSAGSLLNDGKMAAAQNLSLSATGTLTLTGTTQASAGVLTLQTDSALENTGVTGGRHVNLTAATVSNGGKGILLAEDTLSIDAAGAFSNEGVVQATDASIIAGSVRNTDTAVVYADKTLSVESAGTLDNQGALIAGGTVGALSLKARALNNTAGGVVLSFGDADIEVDETLLNASSTIEADGDLKVKAANIRNVRETFQVQARTTTQQHNIAIEATGKYKSATRSYTETITTHEVTANSAAGLIVSGGDLTLLGRVDNIYSTISAGGDLHVEGAVLNHQDYKVVNSTVHSGTDSLKYNQRYCKRRVLGSCVDHDTRTRTDTVGYNDTKNTVVTLASAILSVGQDLTGQVGELKNGMSVDALAQPQVPGNSDGGSALPDWAVGDEGYKLPTSALVKPSTAPNSAYLVETDPRLTSYKAFISSDFMLAHMDYDPSIIVKRLGDGFVEQRLVRDQLLNQTGQQNIGGFSDLEEQYVWLMQNAVSQSKALSLSMGIALSPEQINLLQEPIVWMVWETFETANGPQKALVPKVYLGNLGDGTDMELRPDGALIAAGGTMSLTVAGKLENNGNLQAGNLNVDAGEILNKGDIRAEGDMALSTDGDLVNQGGAIAAGGALGLEVGGDLINETQAQRIANETRTSRTNALTGEVREEVRSDVQTLVGREATISGGSVNINVAGDVRMTAANLSAQDQLSLTAGGDVEFKALETLTENNSRNLRSQEVGHLTNEIQSDGNLTIKAGGNLLSEGTSFQADGDMALAAKGNVTLAEVVDSSESASRSGRNREEHASTSVTGNELDAGGNLSIRSGGDFVSTASSLSAEDTLSLAAEGDVLLYAATERDYSYEKTVKKSGSAFNKKKTTRTSTEETLTTVGNELSGQNIQIQSGGLVHIHASTLDAEQDITLQAENIAVTAGIDQEYER</sequence>
<dbReference type="Pfam" id="PF05860">
    <property type="entry name" value="TPS"/>
    <property type="match status" value="1"/>
</dbReference>
<feature type="non-terminal residue" evidence="3">
    <location>
        <position position="1217"/>
    </location>
</feature>
<comment type="caution">
    <text evidence="3">The sequence shown here is derived from an EMBL/GenBank/DDBJ whole genome shotgun (WGS) entry which is preliminary data.</text>
</comment>
<dbReference type="STRING" id="1458275.AZ34_02540"/>
<dbReference type="InterPro" id="IPR011050">
    <property type="entry name" value="Pectin_lyase_fold/virulence"/>
</dbReference>